<evidence type="ECO:0000256" key="8">
    <source>
        <dbReference type="ARBA" id="ARBA00023274"/>
    </source>
</evidence>
<dbReference type="InterPro" id="IPR047575">
    <property type="entry name" value="Sm"/>
</dbReference>
<dbReference type="PANTHER" id="PTHR10553:SF2">
    <property type="entry name" value="SMALL NUCLEAR RIBONUCLEOPROTEIN G"/>
    <property type="match status" value="1"/>
</dbReference>
<dbReference type="GO" id="GO:0005682">
    <property type="term" value="C:U5 snRNP"/>
    <property type="evidence" value="ECO:0007669"/>
    <property type="project" value="TreeGrafter"/>
</dbReference>
<dbReference type="GO" id="GO:0005686">
    <property type="term" value="C:U2 snRNP"/>
    <property type="evidence" value="ECO:0007669"/>
    <property type="project" value="TreeGrafter"/>
</dbReference>
<evidence type="ECO:0000256" key="2">
    <source>
        <dbReference type="ARBA" id="ARBA00006850"/>
    </source>
</evidence>
<evidence type="ECO:0000256" key="6">
    <source>
        <dbReference type="ARBA" id="ARBA00023187"/>
    </source>
</evidence>
<dbReference type="GO" id="GO:0034719">
    <property type="term" value="C:SMN-Sm protein complex"/>
    <property type="evidence" value="ECO:0007669"/>
    <property type="project" value="TreeGrafter"/>
</dbReference>
<accession>A0A6G1H937</accession>
<evidence type="ECO:0000256" key="5">
    <source>
        <dbReference type="ARBA" id="ARBA00022884"/>
    </source>
</evidence>
<sequence>MPAQPELKKYIDKRICIQMNGNRRVMGQLRGYDVYMNLVLDEAVEDLPNGEKVRMGMCCVRGNSIILVEALDRMDERQNRG</sequence>
<keyword evidence="8 9" id="KW-0687">Ribonucleoprotein</keyword>
<dbReference type="Pfam" id="PF01423">
    <property type="entry name" value="LSM"/>
    <property type="match status" value="1"/>
</dbReference>
<keyword evidence="6 9" id="KW-0508">mRNA splicing</keyword>
<keyword evidence="5 9" id="KW-0694">RNA-binding</keyword>
<dbReference type="InterPro" id="IPR034098">
    <property type="entry name" value="Sm_G"/>
</dbReference>
<dbReference type="SUPFAM" id="SSF50182">
    <property type="entry name" value="Sm-like ribonucleoproteins"/>
    <property type="match status" value="1"/>
</dbReference>
<dbReference type="InterPro" id="IPR010920">
    <property type="entry name" value="LSM_dom_sf"/>
</dbReference>
<protein>
    <recommendedName>
        <fullName evidence="9">Small nuclear ribonucleoprotein G</fullName>
        <shortName evidence="9">snRNP-G</shortName>
    </recommendedName>
</protein>
<comment type="subcellular location">
    <subcellularLocation>
        <location evidence="1 9">Nucleus</location>
    </subcellularLocation>
</comment>
<gene>
    <name evidence="11" type="ORF">K402DRAFT_390532</name>
</gene>
<evidence type="ECO:0000313" key="11">
    <source>
        <dbReference type="EMBL" id="KAF1989572.1"/>
    </source>
</evidence>
<dbReference type="GO" id="GO:0005687">
    <property type="term" value="C:U4 snRNP"/>
    <property type="evidence" value="ECO:0007669"/>
    <property type="project" value="TreeGrafter"/>
</dbReference>
<dbReference type="GO" id="GO:0097526">
    <property type="term" value="C:spliceosomal tri-snRNP complex"/>
    <property type="evidence" value="ECO:0007669"/>
    <property type="project" value="TreeGrafter"/>
</dbReference>
<evidence type="ECO:0000259" key="10">
    <source>
        <dbReference type="PROSITE" id="PS52002"/>
    </source>
</evidence>
<reference evidence="11" key="1">
    <citation type="journal article" date="2020" name="Stud. Mycol.">
        <title>101 Dothideomycetes genomes: a test case for predicting lifestyles and emergence of pathogens.</title>
        <authorList>
            <person name="Haridas S."/>
            <person name="Albert R."/>
            <person name="Binder M."/>
            <person name="Bloem J."/>
            <person name="Labutti K."/>
            <person name="Salamov A."/>
            <person name="Andreopoulos B."/>
            <person name="Baker S."/>
            <person name="Barry K."/>
            <person name="Bills G."/>
            <person name="Bluhm B."/>
            <person name="Cannon C."/>
            <person name="Castanera R."/>
            <person name="Culley D."/>
            <person name="Daum C."/>
            <person name="Ezra D."/>
            <person name="Gonzalez J."/>
            <person name="Henrissat B."/>
            <person name="Kuo A."/>
            <person name="Liang C."/>
            <person name="Lipzen A."/>
            <person name="Lutzoni F."/>
            <person name="Magnuson J."/>
            <person name="Mondo S."/>
            <person name="Nolan M."/>
            <person name="Ohm R."/>
            <person name="Pangilinan J."/>
            <person name="Park H.-J."/>
            <person name="Ramirez L."/>
            <person name="Alfaro M."/>
            <person name="Sun H."/>
            <person name="Tritt A."/>
            <person name="Yoshinaga Y."/>
            <person name="Zwiers L.-H."/>
            <person name="Turgeon B."/>
            <person name="Goodwin S."/>
            <person name="Spatafora J."/>
            <person name="Crous P."/>
            <person name="Grigoriev I."/>
        </authorList>
    </citation>
    <scope>NUCLEOTIDE SEQUENCE</scope>
    <source>
        <strain evidence="11">CBS 113979</strain>
    </source>
</reference>
<feature type="domain" description="Sm" evidence="10">
    <location>
        <begin position="2"/>
        <end position="74"/>
    </location>
</feature>
<comment type="function">
    <text evidence="9">Plays a role in pre-mRNA splicing.</text>
</comment>
<keyword evidence="12" id="KW-1185">Reference proteome</keyword>
<evidence type="ECO:0000256" key="1">
    <source>
        <dbReference type="ARBA" id="ARBA00004123"/>
    </source>
</evidence>
<dbReference type="InterPro" id="IPR044641">
    <property type="entry name" value="Lsm7/SmG-like"/>
</dbReference>
<organism evidence="11 12">
    <name type="scientific">Aulographum hederae CBS 113979</name>
    <dbReference type="NCBI Taxonomy" id="1176131"/>
    <lineage>
        <taxon>Eukaryota</taxon>
        <taxon>Fungi</taxon>
        <taxon>Dikarya</taxon>
        <taxon>Ascomycota</taxon>
        <taxon>Pezizomycotina</taxon>
        <taxon>Dothideomycetes</taxon>
        <taxon>Pleosporomycetidae</taxon>
        <taxon>Aulographales</taxon>
        <taxon>Aulographaceae</taxon>
    </lineage>
</organism>
<evidence type="ECO:0000256" key="4">
    <source>
        <dbReference type="ARBA" id="ARBA00022728"/>
    </source>
</evidence>
<dbReference type="PROSITE" id="PS52002">
    <property type="entry name" value="SM"/>
    <property type="match status" value="1"/>
</dbReference>
<dbReference type="GO" id="GO:0071011">
    <property type="term" value="C:precatalytic spliceosome"/>
    <property type="evidence" value="ECO:0007669"/>
    <property type="project" value="TreeGrafter"/>
</dbReference>
<dbReference type="PANTHER" id="PTHR10553">
    <property type="entry name" value="SMALL NUCLEAR RIBONUCLEOPROTEIN"/>
    <property type="match status" value="1"/>
</dbReference>
<dbReference type="GO" id="GO:0003723">
    <property type="term" value="F:RNA binding"/>
    <property type="evidence" value="ECO:0007669"/>
    <property type="project" value="UniProtKB-UniRule"/>
</dbReference>
<keyword evidence="7 9" id="KW-0539">Nucleus</keyword>
<comment type="similarity">
    <text evidence="2 9">Belongs to the snRNP Sm proteins family.</text>
</comment>
<evidence type="ECO:0000256" key="3">
    <source>
        <dbReference type="ARBA" id="ARBA00022664"/>
    </source>
</evidence>
<dbReference type="CDD" id="cd01719">
    <property type="entry name" value="Sm_G"/>
    <property type="match status" value="1"/>
</dbReference>
<dbReference type="EMBL" id="ML977144">
    <property type="protein sequence ID" value="KAF1989572.1"/>
    <property type="molecule type" value="Genomic_DNA"/>
</dbReference>
<name>A0A6G1H937_9PEZI</name>
<evidence type="ECO:0000256" key="9">
    <source>
        <dbReference type="RuleBase" id="RU365052"/>
    </source>
</evidence>
<keyword evidence="3 9" id="KW-0507">mRNA processing</keyword>
<dbReference type="GO" id="GO:0071004">
    <property type="term" value="C:U2-type prespliceosome"/>
    <property type="evidence" value="ECO:0007669"/>
    <property type="project" value="TreeGrafter"/>
</dbReference>
<dbReference type="Proteomes" id="UP000800041">
    <property type="component" value="Unassembled WGS sequence"/>
</dbReference>
<dbReference type="GO" id="GO:0000387">
    <property type="term" value="P:spliceosomal snRNP assembly"/>
    <property type="evidence" value="ECO:0007669"/>
    <property type="project" value="UniProtKB-UniRule"/>
</dbReference>
<dbReference type="Gene3D" id="2.30.30.100">
    <property type="match status" value="1"/>
</dbReference>
<proteinExistence type="inferred from homology"/>
<dbReference type="InterPro" id="IPR001163">
    <property type="entry name" value="Sm_dom_euk/arc"/>
</dbReference>
<keyword evidence="4 9" id="KW-0747">Spliceosome</keyword>
<evidence type="ECO:0000256" key="7">
    <source>
        <dbReference type="ARBA" id="ARBA00023242"/>
    </source>
</evidence>
<dbReference type="AlphaFoldDB" id="A0A6G1H937"/>
<dbReference type="FunFam" id="2.30.30.100:FF:000023">
    <property type="entry name" value="Small nuclear ribonucleoprotein G"/>
    <property type="match status" value="1"/>
</dbReference>
<dbReference type="GO" id="GO:0005685">
    <property type="term" value="C:U1 snRNP"/>
    <property type="evidence" value="ECO:0007669"/>
    <property type="project" value="TreeGrafter"/>
</dbReference>
<dbReference type="SMART" id="SM00651">
    <property type="entry name" value="Sm"/>
    <property type="match status" value="1"/>
</dbReference>
<dbReference type="OrthoDB" id="2146at2759"/>
<dbReference type="GO" id="GO:0071013">
    <property type="term" value="C:catalytic step 2 spliceosome"/>
    <property type="evidence" value="ECO:0007669"/>
    <property type="project" value="TreeGrafter"/>
</dbReference>
<evidence type="ECO:0000313" key="12">
    <source>
        <dbReference type="Proteomes" id="UP000800041"/>
    </source>
</evidence>